<dbReference type="Proteomes" id="UP000223968">
    <property type="component" value="Unassembled WGS sequence"/>
</dbReference>
<dbReference type="STRING" id="1447875.A0A2B7XSY2"/>
<feature type="compositionally biased region" description="Low complexity" evidence="1">
    <location>
        <begin position="291"/>
        <end position="315"/>
    </location>
</feature>
<protein>
    <submittedName>
        <fullName evidence="2">Uncharacterized protein</fullName>
    </submittedName>
</protein>
<feature type="compositionally biased region" description="Basic and acidic residues" evidence="1">
    <location>
        <begin position="1"/>
        <end position="11"/>
    </location>
</feature>
<comment type="caution">
    <text evidence="2">The sequence shown here is derived from an EMBL/GenBank/DDBJ whole genome shotgun (WGS) entry which is preliminary data.</text>
</comment>
<dbReference type="AlphaFoldDB" id="A0A2B7XSY2"/>
<evidence type="ECO:0000256" key="1">
    <source>
        <dbReference type="SAM" id="MobiDB-lite"/>
    </source>
</evidence>
<dbReference type="OrthoDB" id="4185910at2759"/>
<reference evidence="2 3" key="1">
    <citation type="submission" date="2017-10" db="EMBL/GenBank/DDBJ databases">
        <title>Comparative genomics in systemic dimorphic fungi from Ajellomycetaceae.</title>
        <authorList>
            <person name="Munoz J.F."/>
            <person name="Mcewen J.G."/>
            <person name="Clay O.K."/>
            <person name="Cuomo C.A."/>
        </authorList>
    </citation>
    <scope>NUCLEOTIDE SEQUENCE [LARGE SCALE GENOMIC DNA]</scope>
    <source>
        <strain evidence="2 3">UAMH5409</strain>
    </source>
</reference>
<evidence type="ECO:0000313" key="3">
    <source>
        <dbReference type="Proteomes" id="UP000223968"/>
    </source>
</evidence>
<feature type="compositionally biased region" description="Polar residues" evidence="1">
    <location>
        <begin position="206"/>
        <end position="215"/>
    </location>
</feature>
<dbReference type="EMBL" id="PDNB01000069">
    <property type="protein sequence ID" value="PGH11698.1"/>
    <property type="molecule type" value="Genomic_DNA"/>
</dbReference>
<name>A0A2B7XSY2_9EURO</name>
<proteinExistence type="predicted"/>
<gene>
    <name evidence="2" type="ORF">AJ79_04721</name>
</gene>
<organism evidence="2 3">
    <name type="scientific">Helicocarpus griseus UAMH5409</name>
    <dbReference type="NCBI Taxonomy" id="1447875"/>
    <lineage>
        <taxon>Eukaryota</taxon>
        <taxon>Fungi</taxon>
        <taxon>Dikarya</taxon>
        <taxon>Ascomycota</taxon>
        <taxon>Pezizomycotina</taxon>
        <taxon>Eurotiomycetes</taxon>
        <taxon>Eurotiomycetidae</taxon>
        <taxon>Onygenales</taxon>
        <taxon>Ajellomycetaceae</taxon>
        <taxon>Helicocarpus</taxon>
    </lineage>
</organism>
<evidence type="ECO:0000313" key="2">
    <source>
        <dbReference type="EMBL" id="PGH11698.1"/>
    </source>
</evidence>
<accession>A0A2B7XSY2</accession>
<keyword evidence="3" id="KW-1185">Reference proteome</keyword>
<feature type="region of interest" description="Disordered" evidence="1">
    <location>
        <begin position="1"/>
        <end position="20"/>
    </location>
</feature>
<feature type="region of interest" description="Disordered" evidence="1">
    <location>
        <begin position="251"/>
        <end position="329"/>
    </location>
</feature>
<feature type="compositionally biased region" description="Polar residues" evidence="1">
    <location>
        <begin position="262"/>
        <end position="282"/>
    </location>
</feature>
<sequence>MAVVKHPDRRLQARRNRHRHRRSRLLNRIAADSHCKKAVTRPTHSYKSIKSIVAGVRPPLPSPPPSPVAAGAFRRVSPIPSFYLRRHNGVAVPLIALDELPPWICIGRDDWSKPEWKKYMSLVNDGHPCTRVGEYEVFVKRGMKMYELPEWKLVKDWGDGNEVVNGDGASGQGGVSRVMYRPNINDSGYGSSEGAADVPDVRSGEANRTTCQRASPMSLPDAPDPYDGSDAEGFSYFDLPIRPGASKSRYYRTHSRVPPNSPSLQVPSRPQRQQNFPYSCSKWSPRITGYTSDSTHSTRSSSNSSLNNEELVSTPESDDSTETSMSSVSLPPDLPQFHFPIFPLVPLGLSQTAPATLGLGIRRPGSLFLRRMTSLSA</sequence>
<feature type="region of interest" description="Disordered" evidence="1">
    <location>
        <begin position="165"/>
        <end position="231"/>
    </location>
</feature>